<protein>
    <submittedName>
        <fullName evidence="11 12">Uncharacterized protein</fullName>
    </submittedName>
</protein>
<evidence type="ECO:0000256" key="2">
    <source>
        <dbReference type="ARBA" id="ARBA00009848"/>
    </source>
</evidence>
<evidence type="ECO:0000256" key="4">
    <source>
        <dbReference type="ARBA" id="ARBA00022692"/>
    </source>
</evidence>
<reference evidence="11 13" key="1">
    <citation type="journal article" date="2012" name="Nature">
        <title>Algal genomes reveal evolutionary mosaicism and the fate of nucleomorphs.</title>
        <authorList>
            <consortium name="DOE Joint Genome Institute"/>
            <person name="Curtis B.A."/>
            <person name="Tanifuji G."/>
            <person name="Burki F."/>
            <person name="Gruber A."/>
            <person name="Irimia M."/>
            <person name="Maruyama S."/>
            <person name="Arias M.C."/>
            <person name="Ball S.G."/>
            <person name="Gile G.H."/>
            <person name="Hirakawa Y."/>
            <person name="Hopkins J.F."/>
            <person name="Kuo A."/>
            <person name="Rensing S.A."/>
            <person name="Schmutz J."/>
            <person name="Symeonidi A."/>
            <person name="Elias M."/>
            <person name="Eveleigh R.J."/>
            <person name="Herman E.K."/>
            <person name="Klute M.J."/>
            <person name="Nakayama T."/>
            <person name="Obornik M."/>
            <person name="Reyes-Prieto A."/>
            <person name="Armbrust E.V."/>
            <person name="Aves S.J."/>
            <person name="Beiko R.G."/>
            <person name="Coutinho P."/>
            <person name="Dacks J.B."/>
            <person name="Durnford D.G."/>
            <person name="Fast N.M."/>
            <person name="Green B.R."/>
            <person name="Grisdale C.J."/>
            <person name="Hempel F."/>
            <person name="Henrissat B."/>
            <person name="Hoppner M.P."/>
            <person name="Ishida K."/>
            <person name="Kim E."/>
            <person name="Koreny L."/>
            <person name="Kroth P.G."/>
            <person name="Liu Y."/>
            <person name="Malik S.B."/>
            <person name="Maier U.G."/>
            <person name="McRose D."/>
            <person name="Mock T."/>
            <person name="Neilson J.A."/>
            <person name="Onodera N.T."/>
            <person name="Poole A.M."/>
            <person name="Pritham E.J."/>
            <person name="Richards T.A."/>
            <person name="Rocap G."/>
            <person name="Roy S.W."/>
            <person name="Sarai C."/>
            <person name="Schaack S."/>
            <person name="Shirato S."/>
            <person name="Slamovits C.H."/>
            <person name="Spencer D.F."/>
            <person name="Suzuki S."/>
            <person name="Worden A.Z."/>
            <person name="Zauner S."/>
            <person name="Barry K."/>
            <person name="Bell C."/>
            <person name="Bharti A.K."/>
            <person name="Crow J.A."/>
            <person name="Grimwood J."/>
            <person name="Kramer R."/>
            <person name="Lindquist E."/>
            <person name="Lucas S."/>
            <person name="Salamov A."/>
            <person name="McFadden G.I."/>
            <person name="Lane C.E."/>
            <person name="Keeling P.J."/>
            <person name="Gray M.W."/>
            <person name="Grigoriev I.V."/>
            <person name="Archibald J.M."/>
        </authorList>
    </citation>
    <scope>NUCLEOTIDE SEQUENCE</scope>
    <source>
        <strain evidence="11 13">CCMP2712</strain>
    </source>
</reference>
<evidence type="ECO:0000313" key="12">
    <source>
        <dbReference type="EnsemblProtists" id="EKX36686"/>
    </source>
</evidence>
<accession>L1IKB7</accession>
<keyword evidence="9" id="KW-0407">Ion channel</keyword>
<dbReference type="Pfam" id="PF00864">
    <property type="entry name" value="P2X_receptor"/>
    <property type="match status" value="1"/>
</dbReference>
<dbReference type="KEGG" id="gtt:GUITHDRAFT_117112"/>
<keyword evidence="5 10" id="KW-1133">Transmembrane helix</keyword>
<dbReference type="Gene3D" id="1.10.287.940">
    <property type="entry name" value="atp-gated p2x4 ion channel"/>
    <property type="match status" value="1"/>
</dbReference>
<dbReference type="GeneID" id="17293426"/>
<evidence type="ECO:0000256" key="3">
    <source>
        <dbReference type="ARBA" id="ARBA00022448"/>
    </source>
</evidence>
<keyword evidence="4 10" id="KW-0812">Transmembrane</keyword>
<comment type="similarity">
    <text evidence="2">Belongs to the P2X receptor family.</text>
</comment>
<keyword evidence="7 10" id="KW-0472">Membrane</keyword>
<keyword evidence="3" id="KW-0813">Transport</keyword>
<dbReference type="HOGENOM" id="CLU_1079433_0_0_1"/>
<evidence type="ECO:0000256" key="7">
    <source>
        <dbReference type="ARBA" id="ARBA00023136"/>
    </source>
</evidence>
<dbReference type="Proteomes" id="UP000011087">
    <property type="component" value="Unassembled WGS sequence"/>
</dbReference>
<name>L1IKB7_GUITC</name>
<keyword evidence="8" id="KW-1071">Ligand-gated ion channel</keyword>
<comment type="subcellular location">
    <subcellularLocation>
        <location evidence="1">Endomembrane system</location>
    </subcellularLocation>
</comment>
<evidence type="ECO:0000256" key="6">
    <source>
        <dbReference type="ARBA" id="ARBA00023065"/>
    </source>
</evidence>
<evidence type="ECO:0000256" key="10">
    <source>
        <dbReference type="SAM" id="Phobius"/>
    </source>
</evidence>
<organism evidence="11">
    <name type="scientific">Guillardia theta (strain CCMP2712)</name>
    <name type="common">Cryptophyte</name>
    <dbReference type="NCBI Taxonomy" id="905079"/>
    <lineage>
        <taxon>Eukaryota</taxon>
        <taxon>Cryptophyceae</taxon>
        <taxon>Pyrenomonadales</taxon>
        <taxon>Geminigeraceae</taxon>
        <taxon>Guillardia</taxon>
    </lineage>
</organism>
<dbReference type="AlphaFoldDB" id="L1IKB7"/>
<evidence type="ECO:0000256" key="5">
    <source>
        <dbReference type="ARBA" id="ARBA00022989"/>
    </source>
</evidence>
<gene>
    <name evidence="11" type="ORF">GUITHDRAFT_117112</name>
</gene>
<reference evidence="13" key="2">
    <citation type="submission" date="2012-11" db="EMBL/GenBank/DDBJ databases">
        <authorList>
            <person name="Kuo A."/>
            <person name="Curtis B.A."/>
            <person name="Tanifuji G."/>
            <person name="Burki F."/>
            <person name="Gruber A."/>
            <person name="Irimia M."/>
            <person name="Maruyama S."/>
            <person name="Arias M.C."/>
            <person name="Ball S.G."/>
            <person name="Gile G.H."/>
            <person name="Hirakawa Y."/>
            <person name="Hopkins J.F."/>
            <person name="Rensing S.A."/>
            <person name="Schmutz J."/>
            <person name="Symeonidi A."/>
            <person name="Elias M."/>
            <person name="Eveleigh R.J."/>
            <person name="Herman E.K."/>
            <person name="Klute M.J."/>
            <person name="Nakayama T."/>
            <person name="Obornik M."/>
            <person name="Reyes-Prieto A."/>
            <person name="Armbrust E.V."/>
            <person name="Aves S.J."/>
            <person name="Beiko R.G."/>
            <person name="Coutinho P."/>
            <person name="Dacks J.B."/>
            <person name="Durnford D.G."/>
            <person name="Fast N.M."/>
            <person name="Green B.R."/>
            <person name="Grisdale C."/>
            <person name="Hempe F."/>
            <person name="Henrissat B."/>
            <person name="Hoppner M.P."/>
            <person name="Ishida K.-I."/>
            <person name="Kim E."/>
            <person name="Koreny L."/>
            <person name="Kroth P.G."/>
            <person name="Liu Y."/>
            <person name="Malik S.-B."/>
            <person name="Maier U.G."/>
            <person name="McRose D."/>
            <person name="Mock T."/>
            <person name="Neilson J.A."/>
            <person name="Onodera N.T."/>
            <person name="Poole A.M."/>
            <person name="Pritham E.J."/>
            <person name="Richards T.A."/>
            <person name="Rocap G."/>
            <person name="Roy S.W."/>
            <person name="Sarai C."/>
            <person name="Schaack S."/>
            <person name="Shirato S."/>
            <person name="Slamovits C.H."/>
            <person name="Spencer D.F."/>
            <person name="Suzuki S."/>
            <person name="Worden A.Z."/>
            <person name="Zauner S."/>
            <person name="Barry K."/>
            <person name="Bell C."/>
            <person name="Bharti A.K."/>
            <person name="Crow J.A."/>
            <person name="Grimwood J."/>
            <person name="Kramer R."/>
            <person name="Lindquist E."/>
            <person name="Lucas S."/>
            <person name="Salamov A."/>
            <person name="McFadden G.I."/>
            <person name="Lane C.E."/>
            <person name="Keeling P.J."/>
            <person name="Gray M.W."/>
            <person name="Grigoriev I.V."/>
            <person name="Archibald J.M."/>
        </authorList>
    </citation>
    <scope>NUCLEOTIDE SEQUENCE</scope>
    <source>
        <strain evidence="13">CCMP2712</strain>
    </source>
</reference>
<evidence type="ECO:0000313" key="11">
    <source>
        <dbReference type="EMBL" id="EKX36686.1"/>
    </source>
</evidence>
<dbReference type="PaxDb" id="55529-EKX36686"/>
<proteinExistence type="inferred from homology"/>
<evidence type="ECO:0000313" key="13">
    <source>
        <dbReference type="Proteomes" id="UP000011087"/>
    </source>
</evidence>
<dbReference type="RefSeq" id="XP_005823666.1">
    <property type="nucleotide sequence ID" value="XM_005823609.1"/>
</dbReference>
<dbReference type="EnsemblProtists" id="EKX36686">
    <property type="protein sequence ID" value="EKX36686"/>
    <property type="gene ID" value="GUITHDRAFT_117112"/>
</dbReference>
<evidence type="ECO:0000256" key="1">
    <source>
        <dbReference type="ARBA" id="ARBA00004308"/>
    </source>
</evidence>
<sequence>MSKSEGVLDGLFSYRMAKTVKVNDRWLTILSNACYFLILGYIVIWKLGLEKAYLEYEPVVGYVKQELVGSTPQINIAEEEYCKDMKCRLCDAHDVRYPNTDTREPLITTYVREARQERVCHRNATRCPFASPFQTVLWDDYLVAGIQHFQLKLYHAVQAPTFFFQSRDKRFVGDSKHMQGRLVKTKRGAFGGITTVKDFPANSQVTSHIRYEYEFVHGDGVEAIYEPVHLGVAWTSPVDVEERMMLTRSTIGRSGSEK</sequence>
<dbReference type="EMBL" id="JH993069">
    <property type="protein sequence ID" value="EKX36686.1"/>
    <property type="molecule type" value="Genomic_DNA"/>
</dbReference>
<feature type="transmembrane region" description="Helical" evidence="10">
    <location>
        <begin position="26"/>
        <end position="44"/>
    </location>
</feature>
<evidence type="ECO:0000256" key="8">
    <source>
        <dbReference type="ARBA" id="ARBA00023286"/>
    </source>
</evidence>
<keyword evidence="13" id="KW-1185">Reference proteome</keyword>
<keyword evidence="6" id="KW-0406">Ion transport</keyword>
<dbReference type="InterPro" id="IPR059116">
    <property type="entry name" value="P2X_receptor"/>
</dbReference>
<reference evidence="12" key="3">
    <citation type="submission" date="2015-06" db="UniProtKB">
        <authorList>
            <consortium name="EnsemblProtists"/>
        </authorList>
    </citation>
    <scope>IDENTIFICATION</scope>
</reference>
<evidence type="ECO:0000256" key="9">
    <source>
        <dbReference type="ARBA" id="ARBA00023303"/>
    </source>
</evidence>